<sequence>MSTSEEEFLLRNKKGKDPFFDAPDGKILAFDIFRGPSTGFFSDMDLNNPGEKIKDKEELTD</sequence>
<keyword evidence="2" id="KW-1185">Reference proteome</keyword>
<evidence type="ECO:0000313" key="2">
    <source>
        <dbReference type="Proteomes" id="UP001357223"/>
    </source>
</evidence>
<reference evidence="1 2" key="1">
    <citation type="submission" date="2023-10" db="EMBL/GenBank/DDBJ databases">
        <title>Niallia locisalis sp.nov. isolated from a salt pond sample.</title>
        <authorList>
            <person name="Li X.-J."/>
            <person name="Dong L."/>
        </authorList>
    </citation>
    <scope>NUCLEOTIDE SEQUENCE [LARGE SCALE GENOMIC DNA]</scope>
    <source>
        <strain evidence="1 2">DSM 29761</strain>
    </source>
</reference>
<dbReference type="RefSeq" id="WP_338449210.1">
    <property type="nucleotide sequence ID" value="NZ_CP137640.1"/>
</dbReference>
<dbReference type="Proteomes" id="UP001357223">
    <property type="component" value="Chromosome"/>
</dbReference>
<organism evidence="1 2">
    <name type="scientific">Niallia oryzisoli</name>
    <dbReference type="NCBI Taxonomy" id="1737571"/>
    <lineage>
        <taxon>Bacteria</taxon>
        <taxon>Bacillati</taxon>
        <taxon>Bacillota</taxon>
        <taxon>Bacilli</taxon>
        <taxon>Bacillales</taxon>
        <taxon>Bacillaceae</taxon>
        <taxon>Niallia</taxon>
    </lineage>
</organism>
<evidence type="ECO:0000313" key="1">
    <source>
        <dbReference type="EMBL" id="WVX80281.1"/>
    </source>
</evidence>
<proteinExistence type="predicted"/>
<dbReference type="EMBL" id="CP137640">
    <property type="protein sequence ID" value="WVX80281.1"/>
    <property type="molecule type" value="Genomic_DNA"/>
</dbReference>
<name>A0ABZ2CAU0_9BACI</name>
<gene>
    <name evidence="1" type="ORF">R4Z09_23820</name>
</gene>
<accession>A0ABZ2CAU0</accession>
<protein>
    <submittedName>
        <fullName evidence="1">Uncharacterized protein</fullName>
    </submittedName>
</protein>